<dbReference type="Proteomes" id="UP000808038">
    <property type="component" value="Unassembled WGS sequence"/>
</dbReference>
<evidence type="ECO:0000256" key="1">
    <source>
        <dbReference type="ARBA" id="ARBA00010443"/>
    </source>
</evidence>
<dbReference type="SUPFAM" id="SSF51161">
    <property type="entry name" value="Trimeric LpxA-like enzymes"/>
    <property type="match status" value="1"/>
</dbReference>
<dbReference type="PANTHER" id="PTHR43523">
    <property type="entry name" value="GLUCOSE-1-PHOSPHATE ADENYLYLTRANSFERASE-RELATED"/>
    <property type="match status" value="1"/>
</dbReference>
<accession>A0A329G1X0</accession>
<dbReference type="InterPro" id="IPR005835">
    <property type="entry name" value="NTP_transferase_dom"/>
</dbReference>
<dbReference type="EC" id="2.7.7.27" evidence="6"/>
<dbReference type="InterPro" id="IPR029044">
    <property type="entry name" value="Nucleotide-diphossugar_trans"/>
</dbReference>
<dbReference type="Pfam" id="PF24894">
    <property type="entry name" value="Hexapep_GlmU"/>
    <property type="match status" value="1"/>
</dbReference>
<dbReference type="EMBL" id="JAAOCX010000015">
    <property type="protein sequence ID" value="MBJ7633346.1"/>
    <property type="molecule type" value="Genomic_DNA"/>
</dbReference>
<dbReference type="PANTHER" id="PTHR43523:SF6">
    <property type="entry name" value="GLYCOGEN BIOSYNTHESIS PROTEIN GLGD"/>
    <property type="match status" value="1"/>
</dbReference>
<dbReference type="GO" id="GO:0005978">
    <property type="term" value="P:glycogen biosynthetic process"/>
    <property type="evidence" value="ECO:0007669"/>
    <property type="project" value="UniProtKB-KW"/>
</dbReference>
<dbReference type="AlphaFoldDB" id="A0A329G1X0"/>
<name>A0A329G1X0_WEICO</name>
<reference evidence="6 7" key="2">
    <citation type="journal article" date="2021" name="Int. J. Food Microbiol.">
        <title>Safety demonstration of a microbial species for use in the food chain: Weissella confusa.</title>
        <authorList>
            <person name="Bourdichon F."/>
            <person name="Patrone V."/>
            <person name="Fontana A."/>
            <person name="Milani G."/>
            <person name="Morelli L."/>
        </authorList>
    </citation>
    <scope>NUCLEOTIDE SEQUENCE [LARGE SCALE GENOMIC DNA]</scope>
    <source>
        <strain evidence="5">CCUG 30943</strain>
        <strain evidence="6 7">CCUG 43002</strain>
    </source>
</reference>
<comment type="caution">
    <text evidence="6">The sequence shown here is derived from an EMBL/GenBank/DDBJ whole genome shotgun (WGS) entry which is preliminary data.</text>
</comment>
<dbReference type="GO" id="GO:0008878">
    <property type="term" value="F:glucose-1-phosphate adenylyltransferase activity"/>
    <property type="evidence" value="ECO:0007669"/>
    <property type="project" value="UniProtKB-EC"/>
</dbReference>
<dbReference type="Proteomes" id="UP000728106">
    <property type="component" value="Unassembled WGS sequence"/>
</dbReference>
<dbReference type="Gene3D" id="3.90.550.10">
    <property type="entry name" value="Spore Coat Polysaccharide Biosynthesis Protein SpsA, Chain A"/>
    <property type="match status" value="1"/>
</dbReference>
<evidence type="ECO:0000313" key="6">
    <source>
        <dbReference type="EMBL" id="MBJ7639717.1"/>
    </source>
</evidence>
<evidence type="ECO:0000259" key="3">
    <source>
        <dbReference type="Pfam" id="PF00483"/>
    </source>
</evidence>
<keyword evidence="6" id="KW-0548">Nucleotidyltransferase</keyword>
<dbReference type="GeneID" id="57979837"/>
<dbReference type="EMBL" id="JAAOCP010000015">
    <property type="protein sequence ID" value="MBJ7639717.1"/>
    <property type="molecule type" value="Genomic_DNA"/>
</dbReference>
<keyword evidence="2" id="KW-0320">Glycogen biosynthesis</keyword>
<dbReference type="Gene3D" id="2.160.10.10">
    <property type="entry name" value="Hexapeptide repeat proteins"/>
    <property type="match status" value="1"/>
</dbReference>
<keyword evidence="6" id="KW-0808">Transferase</keyword>
<evidence type="ECO:0000313" key="7">
    <source>
        <dbReference type="Proteomes" id="UP000728106"/>
    </source>
</evidence>
<sequence length="374" mass="40924">MRNQLSVILDLNEAHCHTLGQLTVDRPLGSVPFGGKFRLVDFPLSAASNAGVTKTMMAMPDRCQSILDHVRTGREWQMDRLGGGLFMTFQSDRGLLKDIRRFINHAKTPYTAILGTSEVANLDLKSIVANHEEQAQPVTVVARWMDVADLVPGMQVLTLTDEGLARNFEPAENVRRSSEEQVLVYLQASIVDSNILQVAADREIEHATGKNVQGLTRQLMSDFGANVVVHEGVHLPVHDVKSYFEANKALLDFDNYRSLLMERPVHTKSKNEAPAHFMPSAEVHRSLFGTGGTFAGSVSDSVVFRTVEVAEDAKVRHSVILQGGKIGAGADLSYVIMDKDAVIEPGVVLHGTPEMPIIVGKEAVVRAAKKQVTV</sequence>
<evidence type="ECO:0000256" key="2">
    <source>
        <dbReference type="ARBA" id="ARBA00023056"/>
    </source>
</evidence>
<dbReference type="InterPro" id="IPR011004">
    <property type="entry name" value="Trimer_LpxA-like_sf"/>
</dbReference>
<evidence type="ECO:0000259" key="4">
    <source>
        <dbReference type="Pfam" id="PF24894"/>
    </source>
</evidence>
<dbReference type="InterPro" id="IPR011831">
    <property type="entry name" value="ADP-Glc_PPase"/>
</dbReference>
<proteinExistence type="inferred from homology"/>
<reference evidence="6" key="1">
    <citation type="submission" date="2020-02" db="EMBL/GenBank/DDBJ databases">
        <authorList>
            <person name="Fontana A."/>
            <person name="Patrone V."/>
            <person name="Morelli L."/>
        </authorList>
    </citation>
    <scope>NUCLEOTIDE SEQUENCE</scope>
    <source>
        <strain evidence="5">CCUG 30943</strain>
        <strain evidence="6">CCUG 43002</strain>
    </source>
</reference>
<feature type="domain" description="Nucleotidyl transferase" evidence="3">
    <location>
        <begin position="21"/>
        <end position="142"/>
    </location>
</feature>
<evidence type="ECO:0000313" key="5">
    <source>
        <dbReference type="EMBL" id="MBJ7633346.1"/>
    </source>
</evidence>
<dbReference type="SUPFAM" id="SSF53448">
    <property type="entry name" value="Nucleotide-diphospho-sugar transferases"/>
    <property type="match status" value="1"/>
</dbReference>
<organism evidence="6 7">
    <name type="scientific">Weissella confusa</name>
    <name type="common">Lactobacillus confusus</name>
    <dbReference type="NCBI Taxonomy" id="1583"/>
    <lineage>
        <taxon>Bacteria</taxon>
        <taxon>Bacillati</taxon>
        <taxon>Bacillota</taxon>
        <taxon>Bacilli</taxon>
        <taxon>Lactobacillales</taxon>
        <taxon>Lactobacillaceae</taxon>
        <taxon>Weissella</taxon>
    </lineage>
</organism>
<keyword evidence="7" id="KW-1185">Reference proteome</keyword>
<dbReference type="RefSeq" id="WP_003610480.1">
    <property type="nucleotide sequence ID" value="NZ_CABJBN010000013.1"/>
</dbReference>
<dbReference type="Pfam" id="PF00483">
    <property type="entry name" value="NTP_transferase"/>
    <property type="match status" value="1"/>
</dbReference>
<protein>
    <submittedName>
        <fullName evidence="6">Glucose-1-phosphate adenylyltransferase subunit GlgD</fullName>
        <ecNumber evidence="6">2.7.7.27</ecNumber>
    </submittedName>
</protein>
<comment type="similarity">
    <text evidence="1">Belongs to the bacterial/plant glucose-1-phosphate adenylyltransferase family.</text>
</comment>
<dbReference type="InterPro" id="IPR056818">
    <property type="entry name" value="GlmU/GlgC-like_hexapep"/>
</dbReference>
<dbReference type="InterPro" id="IPR011832">
    <property type="entry name" value="GlgDAde_trans"/>
</dbReference>
<feature type="domain" description="Glucose-1-phosphate adenylyltransferase/Bifunctional protein GlmU-like C-terminal hexapeptide" evidence="4">
    <location>
        <begin position="282"/>
        <end position="348"/>
    </location>
</feature>
<dbReference type="NCBIfam" id="TIGR02092">
    <property type="entry name" value="glgD"/>
    <property type="match status" value="1"/>
</dbReference>
<gene>
    <name evidence="6" type="primary">glgD</name>
    <name evidence="6" type="ORF">HAU20_10060</name>
    <name evidence="5" type="ORF">HAU43_09660</name>
</gene>